<evidence type="ECO:0000256" key="8">
    <source>
        <dbReference type="PROSITE-ProRule" id="PRU00027"/>
    </source>
</evidence>
<evidence type="ECO:0000256" key="7">
    <source>
        <dbReference type="ARBA" id="ARBA00023242"/>
    </source>
</evidence>
<evidence type="ECO:0000256" key="4">
    <source>
        <dbReference type="ARBA" id="ARBA00022833"/>
    </source>
</evidence>
<dbReference type="EMBL" id="LGRX02024967">
    <property type="protein sequence ID" value="KAK3253191.1"/>
    <property type="molecule type" value="Genomic_DNA"/>
</dbReference>
<dbReference type="InterPro" id="IPR003656">
    <property type="entry name" value="Znf_BED"/>
</dbReference>
<keyword evidence="5" id="KW-0805">Transcription regulation</keyword>
<accession>A0AAE0F5V9</accession>
<dbReference type="GO" id="GO:0005634">
    <property type="term" value="C:nucleus"/>
    <property type="evidence" value="ECO:0007669"/>
    <property type="project" value="UniProtKB-SubCell"/>
</dbReference>
<evidence type="ECO:0000256" key="1">
    <source>
        <dbReference type="ARBA" id="ARBA00004123"/>
    </source>
</evidence>
<name>A0AAE0F5V9_9CHLO</name>
<evidence type="ECO:0000259" key="9">
    <source>
        <dbReference type="PROSITE" id="PS50808"/>
    </source>
</evidence>
<organism evidence="10 11">
    <name type="scientific">Cymbomonas tetramitiformis</name>
    <dbReference type="NCBI Taxonomy" id="36881"/>
    <lineage>
        <taxon>Eukaryota</taxon>
        <taxon>Viridiplantae</taxon>
        <taxon>Chlorophyta</taxon>
        <taxon>Pyramimonadophyceae</taxon>
        <taxon>Pyramimonadales</taxon>
        <taxon>Pyramimonadaceae</taxon>
        <taxon>Cymbomonas</taxon>
    </lineage>
</organism>
<comment type="subcellular location">
    <subcellularLocation>
        <location evidence="1">Nucleus</location>
    </subcellularLocation>
</comment>
<reference evidence="10 11" key="1">
    <citation type="journal article" date="2015" name="Genome Biol. Evol.">
        <title>Comparative Genomics of a Bacterivorous Green Alga Reveals Evolutionary Causalities and Consequences of Phago-Mixotrophic Mode of Nutrition.</title>
        <authorList>
            <person name="Burns J.A."/>
            <person name="Paasch A."/>
            <person name="Narechania A."/>
            <person name="Kim E."/>
        </authorList>
    </citation>
    <scope>NUCLEOTIDE SEQUENCE [LARGE SCALE GENOMIC DNA]</scope>
    <source>
        <strain evidence="10 11">PLY_AMNH</strain>
    </source>
</reference>
<protein>
    <recommendedName>
        <fullName evidence="9">BED-type domain-containing protein</fullName>
    </recommendedName>
</protein>
<feature type="domain" description="BED-type" evidence="9">
    <location>
        <begin position="1"/>
        <end position="45"/>
    </location>
</feature>
<dbReference type="InterPro" id="IPR052035">
    <property type="entry name" value="ZnF_BED_domain_contain"/>
</dbReference>
<proteinExistence type="predicted"/>
<evidence type="ECO:0000256" key="5">
    <source>
        <dbReference type="ARBA" id="ARBA00023015"/>
    </source>
</evidence>
<dbReference type="SUPFAM" id="SSF53098">
    <property type="entry name" value="Ribonuclease H-like"/>
    <property type="match status" value="1"/>
</dbReference>
<evidence type="ECO:0000256" key="2">
    <source>
        <dbReference type="ARBA" id="ARBA00022723"/>
    </source>
</evidence>
<keyword evidence="4" id="KW-0862">Zinc</keyword>
<evidence type="ECO:0000313" key="11">
    <source>
        <dbReference type="Proteomes" id="UP001190700"/>
    </source>
</evidence>
<dbReference type="PANTHER" id="PTHR46481">
    <property type="entry name" value="ZINC FINGER BED DOMAIN-CONTAINING PROTEIN 4"/>
    <property type="match status" value="1"/>
</dbReference>
<dbReference type="PROSITE" id="PS50808">
    <property type="entry name" value="ZF_BED"/>
    <property type="match status" value="1"/>
</dbReference>
<keyword evidence="3 8" id="KW-0863">Zinc-finger</keyword>
<keyword evidence="11" id="KW-1185">Reference proteome</keyword>
<sequence length="528" mass="59725">MEGKKIIEYVCILCGPDASPKEYCGNTSNLRNHLAHCHKCELAEIKERNFEDLGDARSTDKDSAPKQGCIDAMLPQLTADQRDRLHHRKIVLWLVRRGRPLSLPEKDQEFRDIFSEIFKDGCTPPSYQTVVDIVVALSVEGKIKVKRALQELAQEGILPSIGGDIWSQGGIAIFGILVYWIDSNFQYQERLVSAIPFSAVRHSGAELQEATKKACATMGIGVLSEVLHTAGEWEEEEPSMVDTVADSIHCTVSDNAANIVNAWNCFDGFECTDHTIALGVKAFLEQHRVKKVFAKLRCMTGHFNHSIIGVKLLNECQKRNNLAETKPPQDNDTRSGWGGACRQAKWYMDNRAAVQLYDCEHPTKASTAVPNVDGSVYKDRQLDIDEWTIVRECVYVLTYAKITTDLLQGTHYPTVSLVIPLVGKLAHVMEACTPLKYEGKSVYISSEDVQEARERLHQAISKRYFSDLMPCKVEDFCVATMLDPRYKNFKFKSVERWMKGELYKLLCHPLIPVSKYVNNMFSHKHNEY</sequence>
<evidence type="ECO:0000313" key="10">
    <source>
        <dbReference type="EMBL" id="KAK3253191.1"/>
    </source>
</evidence>
<comment type="caution">
    <text evidence="10">The sequence shown here is derived from an EMBL/GenBank/DDBJ whole genome shotgun (WGS) entry which is preliminary data.</text>
</comment>
<keyword evidence="6" id="KW-0804">Transcription</keyword>
<keyword evidence="2" id="KW-0479">Metal-binding</keyword>
<evidence type="ECO:0000256" key="6">
    <source>
        <dbReference type="ARBA" id="ARBA00023163"/>
    </source>
</evidence>
<dbReference type="GO" id="GO:0003677">
    <property type="term" value="F:DNA binding"/>
    <property type="evidence" value="ECO:0007669"/>
    <property type="project" value="InterPro"/>
</dbReference>
<evidence type="ECO:0000256" key="3">
    <source>
        <dbReference type="ARBA" id="ARBA00022771"/>
    </source>
</evidence>
<keyword evidence="7" id="KW-0539">Nucleus</keyword>
<dbReference type="PANTHER" id="PTHR46481:SF10">
    <property type="entry name" value="ZINC FINGER BED DOMAIN-CONTAINING PROTEIN 39"/>
    <property type="match status" value="1"/>
</dbReference>
<dbReference type="GO" id="GO:0008270">
    <property type="term" value="F:zinc ion binding"/>
    <property type="evidence" value="ECO:0007669"/>
    <property type="project" value="UniProtKB-KW"/>
</dbReference>
<dbReference type="Proteomes" id="UP001190700">
    <property type="component" value="Unassembled WGS sequence"/>
</dbReference>
<dbReference type="AlphaFoldDB" id="A0AAE0F5V9"/>
<dbReference type="InterPro" id="IPR012337">
    <property type="entry name" value="RNaseH-like_sf"/>
</dbReference>
<gene>
    <name evidence="10" type="ORF">CYMTET_37541</name>
</gene>